<accession>A0A1T4T9D6</accession>
<evidence type="ECO:0000313" key="3">
    <source>
        <dbReference type="EMBL" id="SKA37056.1"/>
    </source>
</evidence>
<name>A0A1T4T9D6_9BACT</name>
<dbReference type="Proteomes" id="UP000190367">
    <property type="component" value="Unassembled WGS sequence"/>
</dbReference>
<organism evidence="3 4">
    <name type="scientific">Chitinophaga eiseniae</name>
    <dbReference type="NCBI Taxonomy" id="634771"/>
    <lineage>
        <taxon>Bacteria</taxon>
        <taxon>Pseudomonadati</taxon>
        <taxon>Bacteroidota</taxon>
        <taxon>Chitinophagia</taxon>
        <taxon>Chitinophagales</taxon>
        <taxon>Chitinophagaceae</taxon>
        <taxon>Chitinophaga</taxon>
    </lineage>
</organism>
<dbReference type="AlphaFoldDB" id="A0A1T4T9D6"/>
<sequence>MKNTIKVERARHDLSQAALAGKVNVSRQTIHSIEIGKFIPSSLLALKIAAVFNVKVEEIFLLEADDWK</sequence>
<dbReference type="GO" id="GO:0003677">
    <property type="term" value="F:DNA binding"/>
    <property type="evidence" value="ECO:0007669"/>
    <property type="project" value="UniProtKB-KW"/>
</dbReference>
<dbReference type="STRING" id="634771.SAMN04488128_104215"/>
<evidence type="ECO:0000259" key="2">
    <source>
        <dbReference type="PROSITE" id="PS50943"/>
    </source>
</evidence>
<gene>
    <name evidence="3" type="ORF">SAMN04488128_104215</name>
</gene>
<dbReference type="Pfam" id="PF01381">
    <property type="entry name" value="HTH_3"/>
    <property type="match status" value="1"/>
</dbReference>
<dbReference type="RefSeq" id="WP_078671571.1">
    <property type="nucleotide sequence ID" value="NZ_FUWZ01000004.1"/>
</dbReference>
<evidence type="ECO:0000256" key="1">
    <source>
        <dbReference type="ARBA" id="ARBA00023125"/>
    </source>
</evidence>
<dbReference type="InterPro" id="IPR001387">
    <property type="entry name" value="Cro/C1-type_HTH"/>
</dbReference>
<feature type="domain" description="HTH cro/C1-type" evidence="2">
    <location>
        <begin position="5"/>
        <end position="59"/>
    </location>
</feature>
<dbReference type="InterPro" id="IPR010982">
    <property type="entry name" value="Lambda_DNA-bd_dom_sf"/>
</dbReference>
<protein>
    <submittedName>
        <fullName evidence="3">Putative transcriptional regulator</fullName>
    </submittedName>
</protein>
<dbReference type="PANTHER" id="PTHR46558">
    <property type="entry name" value="TRACRIPTIONAL REGULATORY PROTEIN-RELATED-RELATED"/>
    <property type="match status" value="1"/>
</dbReference>
<dbReference type="OrthoDB" id="1357763at2"/>
<keyword evidence="4" id="KW-1185">Reference proteome</keyword>
<dbReference type="EMBL" id="FUWZ01000004">
    <property type="protein sequence ID" value="SKA37056.1"/>
    <property type="molecule type" value="Genomic_DNA"/>
</dbReference>
<proteinExistence type="predicted"/>
<evidence type="ECO:0000313" key="4">
    <source>
        <dbReference type="Proteomes" id="UP000190367"/>
    </source>
</evidence>
<keyword evidence="1" id="KW-0238">DNA-binding</keyword>
<dbReference type="SMART" id="SM00530">
    <property type="entry name" value="HTH_XRE"/>
    <property type="match status" value="1"/>
</dbReference>
<dbReference type="Gene3D" id="1.10.260.40">
    <property type="entry name" value="lambda repressor-like DNA-binding domains"/>
    <property type="match status" value="1"/>
</dbReference>
<dbReference type="SUPFAM" id="SSF47413">
    <property type="entry name" value="lambda repressor-like DNA-binding domains"/>
    <property type="match status" value="1"/>
</dbReference>
<reference evidence="4" key="1">
    <citation type="submission" date="2017-02" db="EMBL/GenBank/DDBJ databases">
        <authorList>
            <person name="Varghese N."/>
            <person name="Submissions S."/>
        </authorList>
    </citation>
    <scope>NUCLEOTIDE SEQUENCE [LARGE SCALE GENOMIC DNA]</scope>
    <source>
        <strain evidence="4">DSM 22224</strain>
    </source>
</reference>
<dbReference type="PANTHER" id="PTHR46558:SF4">
    <property type="entry name" value="DNA-BIDING PHAGE PROTEIN"/>
    <property type="match status" value="1"/>
</dbReference>
<dbReference type="CDD" id="cd00093">
    <property type="entry name" value="HTH_XRE"/>
    <property type="match status" value="1"/>
</dbReference>
<dbReference type="PROSITE" id="PS50943">
    <property type="entry name" value="HTH_CROC1"/>
    <property type="match status" value="1"/>
</dbReference>